<accession>D1FXV9</accession>
<evidence type="ECO:0000313" key="11">
    <source>
        <dbReference type="Proteomes" id="UP000149016"/>
    </source>
</evidence>
<evidence type="ECO:0000313" key="10">
    <source>
        <dbReference type="Proteomes" id="UP000098246"/>
    </source>
</evidence>
<reference evidence="7" key="1">
    <citation type="submission" date="2009-12" db="EMBL/GenBank/DDBJ databases">
        <authorList>
            <person name="Tai S.-H."/>
            <person name="Niikura M."/>
            <person name="Cheng H.H."/>
            <person name="Kruger J.M."/>
            <person name="Wise A.G."/>
            <person name="Maes R.K."/>
        </authorList>
    </citation>
    <scope>NUCLEOTIDE SEQUENCE</scope>
    <source>
        <strain evidence="7">C-27</strain>
    </source>
</reference>
<organism evidence="7 11">
    <name type="scientific">Feline herpesvirus 1</name>
    <name type="common">FeHV-1</name>
    <name type="synonym">Feline viral rhinotracheitis virus</name>
    <dbReference type="NCBI Taxonomy" id="10334"/>
    <lineage>
        <taxon>Viruses</taxon>
        <taxon>Duplodnaviria</taxon>
        <taxon>Heunggongvirae</taxon>
        <taxon>Peploviricota</taxon>
        <taxon>Herviviricetes</taxon>
        <taxon>Herpesvirales</taxon>
        <taxon>Orthoherpesviridae</taxon>
        <taxon>Alphaherpesvirinae</taxon>
        <taxon>Varicellovirus</taxon>
        <taxon>Varicellovirus felidalpha1</taxon>
    </lineage>
</organism>
<dbReference type="SMR" id="D1FXV9"/>
<dbReference type="Gene3D" id="3.40.50.300">
    <property type="entry name" value="P-loop containing nucleotide triphosphate hydrolases"/>
    <property type="match status" value="1"/>
</dbReference>
<keyword evidence="3" id="KW-0808">Transferase</keyword>
<reference evidence="8 10" key="3">
    <citation type="submission" date="2015-04" db="EMBL/GenBank/DDBJ databases">
        <title>Diversity among historical and modern clinical isolates of feline herpesvirus 1.</title>
        <authorList>
            <person name="Vaz P.K."/>
            <person name="Job N."/>
            <person name="Horsington J."/>
            <person name="Hartley C.A."/>
            <person name="Ficorilli N."/>
            <person name="Browning G.F."/>
            <person name="Devlin J.M."/>
        </authorList>
    </citation>
    <scope>NUCLEOTIDE SEQUENCE [LARGE SCALE GENOMIC DNA]</scope>
    <source>
        <strain evidence="8">Feligen</strain>
    </source>
</reference>
<keyword evidence="11" id="KW-1185">Reference proteome</keyword>
<dbReference type="EMBL" id="MH027342">
    <property type="protein sequence ID" value="AVR53453.1"/>
    <property type="molecule type" value="mRNA"/>
</dbReference>
<sequence length="343" mass="38923">MASGTIPVQNEEIIKSQVNTVRIYIDGAYGIGKSLTAKYLVRADENRPGYTYYFPEPMLYWRSLFETDVVGGIYAVQDRKRRGELSAEDAAYITAHYQARFAAPYLLLHSRLSTITGYQKVVCEEHPDVTLIIDRHPLASLVCFPLARYFVGDMTLGSVLSLMATLPREPPGGNLVVTTLNIEEHLKRLRGRSRTGEQIDMKLIHALRNVYMMLVHTKKFLTKNTSWRDGWGKLKIFSHYERNRLVETTIVSDSTESDLCDTLFSVFKARELSDQNGDLLDMHAWVLDGLMETLQNLQIFTLNLEGTPDECAAALGALRQDMDMTFIAACDMHRISEALTIYH</sequence>
<evidence type="ECO:0000256" key="4">
    <source>
        <dbReference type="ARBA" id="ARBA00022741"/>
    </source>
</evidence>
<dbReference type="SUPFAM" id="SSF52540">
    <property type="entry name" value="P-loop containing nucleoside triphosphate hydrolases"/>
    <property type="match status" value="1"/>
</dbReference>
<evidence type="ECO:0000256" key="1">
    <source>
        <dbReference type="ARBA" id="ARBA00022518"/>
    </source>
</evidence>
<dbReference type="RefSeq" id="YP_003331558.1">
    <property type="nucleotide sequence ID" value="NC_013590.2"/>
</dbReference>
<dbReference type="OrthoDB" id="9128at10239"/>
<dbReference type="EMBL" id="FJ478159">
    <property type="protein sequence ID" value="ACT88335.1"/>
    <property type="molecule type" value="Genomic_DNA"/>
</dbReference>
<reference evidence="9" key="4">
    <citation type="submission" date="2018-03" db="EMBL/GenBank/DDBJ databases">
        <title>Feline Herpesvirus 1 isolate HR-1.</title>
        <authorList>
            <person name="Tian J."/>
            <person name="Liu Y."/>
            <person name="Liu X."/>
            <person name="Sun X."/>
            <person name="Zhang J."/>
            <person name="Qu L."/>
        </authorList>
    </citation>
    <scope>NUCLEOTIDE SEQUENCE</scope>
    <source>
        <strain evidence="9">HR-1</strain>
    </source>
</reference>
<dbReference type="GO" id="GO:0005524">
    <property type="term" value="F:ATP binding"/>
    <property type="evidence" value="ECO:0007669"/>
    <property type="project" value="UniProtKB-KW"/>
</dbReference>
<keyword evidence="6" id="KW-0067">ATP-binding</keyword>
<evidence type="ECO:0000256" key="6">
    <source>
        <dbReference type="ARBA" id="ARBA00022840"/>
    </source>
</evidence>
<evidence type="ECO:0000256" key="5">
    <source>
        <dbReference type="ARBA" id="ARBA00022777"/>
    </source>
</evidence>
<dbReference type="EMBL" id="KR296657">
    <property type="protein sequence ID" value="ANG65576.1"/>
    <property type="molecule type" value="Genomic_DNA"/>
</dbReference>
<evidence type="ECO:0000256" key="2">
    <source>
        <dbReference type="ARBA" id="ARBA00022634"/>
    </source>
</evidence>
<dbReference type="GO" id="GO:0006230">
    <property type="term" value="P:TMP biosynthetic process"/>
    <property type="evidence" value="ECO:0007669"/>
    <property type="project" value="InterPro"/>
</dbReference>
<dbReference type="GO" id="GO:0071897">
    <property type="term" value="P:DNA biosynthetic process"/>
    <property type="evidence" value="ECO:0007669"/>
    <property type="project" value="UniProtKB-KW"/>
</dbReference>
<evidence type="ECO:0000256" key="3">
    <source>
        <dbReference type="ARBA" id="ARBA00022679"/>
    </source>
</evidence>
<dbReference type="HAMAP" id="MF_04029">
    <property type="entry name" value="HSV_KITH"/>
    <property type="match status" value="1"/>
</dbReference>
<keyword evidence="2" id="KW-0237">DNA synthesis</keyword>
<dbReference type="GeneID" id="8658565"/>
<evidence type="ECO:0000313" key="9">
    <source>
        <dbReference type="EMBL" id="AVR53453.1"/>
    </source>
</evidence>
<dbReference type="KEGG" id="vg:8658565"/>
<protein>
    <submittedName>
        <fullName evidence="7">Thymidine kinase</fullName>
    </submittedName>
</protein>
<name>D1FXV9_FHV1</name>
<dbReference type="Proteomes" id="UP000149016">
    <property type="component" value="Segment"/>
</dbReference>
<reference evidence="7 11" key="2">
    <citation type="journal article" date="2010" name="Virology">
        <title>Complete genomic sequence and an infectious BAC clone of feline herpesvirus-1 (FHV-1).</title>
        <authorList>
            <person name="Tai S.H."/>
            <person name="Niikura M."/>
            <person name="Cheng H.H."/>
            <person name="Kruger J.M."/>
            <person name="Wise A.G."/>
            <person name="Maes R.K."/>
        </authorList>
    </citation>
    <scope>NUCLEOTIDE SEQUENCE [LARGE SCALE GENOMIC DNA]</scope>
    <source>
        <strain evidence="7">C-27</strain>
    </source>
</reference>
<evidence type="ECO:0000313" key="8">
    <source>
        <dbReference type="EMBL" id="ANG65576.1"/>
    </source>
</evidence>
<dbReference type="Proteomes" id="UP000098246">
    <property type="component" value="Segment"/>
</dbReference>
<proteinExistence type="evidence at transcript level"/>
<keyword evidence="1" id="KW-0244">Early protein</keyword>
<dbReference type="Pfam" id="PF00693">
    <property type="entry name" value="Herpes_TK"/>
    <property type="match status" value="1"/>
</dbReference>
<keyword evidence="5 7" id="KW-0418">Kinase</keyword>
<organismHost>
    <name type="scientific">Felidae</name>
    <name type="common">cat family</name>
    <dbReference type="NCBI Taxonomy" id="9681"/>
</organismHost>
<dbReference type="InterPro" id="IPR001889">
    <property type="entry name" value="Herpes_TK"/>
</dbReference>
<keyword evidence="4" id="KW-0547">Nucleotide-binding</keyword>
<dbReference type="InterPro" id="IPR027417">
    <property type="entry name" value="P-loop_NTPase"/>
</dbReference>
<dbReference type="GO" id="GO:0004797">
    <property type="term" value="F:thymidine kinase activity"/>
    <property type="evidence" value="ECO:0007669"/>
    <property type="project" value="InterPro"/>
</dbReference>
<evidence type="ECO:0000313" key="7">
    <source>
        <dbReference type="EMBL" id="ACT88335.1"/>
    </source>
</evidence>
<gene>
    <name evidence="7" type="primary">UL23</name>
</gene>